<feature type="transmembrane region" description="Helical" evidence="5">
    <location>
        <begin position="51"/>
        <end position="70"/>
    </location>
</feature>
<feature type="transmembrane region" description="Helical" evidence="5">
    <location>
        <begin position="148"/>
        <end position="165"/>
    </location>
</feature>
<accession>A0AAC9D112</accession>
<evidence type="ECO:0000256" key="5">
    <source>
        <dbReference type="SAM" id="Phobius"/>
    </source>
</evidence>
<dbReference type="InterPro" id="IPR051533">
    <property type="entry name" value="WaaL-like"/>
</dbReference>
<name>A0AAC9D112_9FLAO</name>
<dbReference type="RefSeq" id="WP_008465802.1">
    <property type="nucleotide sequence ID" value="NZ_CP086234.1"/>
</dbReference>
<gene>
    <name evidence="7" type="ORF">BB050_01577</name>
</gene>
<sequence>MKIRQVILFLFLIVVFSQLYLSSFRINFVIQFIVLFVMLLLNEFKISLKILSLLTPLFLIFTIGFLGFFGNHFEFIHLVKDITHFLKPILGLTLGYLFFQKIEFKAFVKTIILTGFFMALFHICLVLSNSKLSIENMNELRNDFGKDNFLECFSLLFLCFYAKFFDDKIFKKRIAHYIIFFTLLVSCILYFSRTMLAVVVLAVLTIYGYTKINSRNIKIFLGLVSIVGVLYIYLFSVKLDRNAKGLEAFLYKVKIAPEEMFKTKIDRENHKELWDHWRGYEAKRALKLMEENPLSYIVGTGFGSLIDLKFKAPLDQEGMRYISETHNGYIYIFYKTGIIGLILLLYFLSRFYRYTYFAYQFVPVFIGVIGLSFFFTTLTITGIYNTRDVIVLILGGLLVFSSRPNVFKQDS</sequence>
<feature type="transmembrane region" description="Helical" evidence="5">
    <location>
        <begin position="361"/>
        <end position="383"/>
    </location>
</feature>
<proteinExistence type="predicted"/>
<feature type="transmembrane region" description="Helical" evidence="5">
    <location>
        <begin position="106"/>
        <end position="128"/>
    </location>
</feature>
<protein>
    <submittedName>
        <fullName evidence="7">O-Antigen ligase</fullName>
    </submittedName>
</protein>
<dbReference type="EMBL" id="CP016907">
    <property type="protein sequence ID" value="AOC94704.1"/>
    <property type="molecule type" value="Genomic_DNA"/>
</dbReference>
<feature type="domain" description="O-antigen ligase-related" evidence="6">
    <location>
        <begin position="179"/>
        <end position="345"/>
    </location>
</feature>
<feature type="transmembrane region" description="Helical" evidence="5">
    <location>
        <begin position="330"/>
        <end position="349"/>
    </location>
</feature>
<evidence type="ECO:0000256" key="2">
    <source>
        <dbReference type="ARBA" id="ARBA00022692"/>
    </source>
</evidence>
<dbReference type="PANTHER" id="PTHR37422">
    <property type="entry name" value="TEICHURONIC ACID BIOSYNTHESIS PROTEIN TUAE"/>
    <property type="match status" value="1"/>
</dbReference>
<evidence type="ECO:0000256" key="3">
    <source>
        <dbReference type="ARBA" id="ARBA00022989"/>
    </source>
</evidence>
<feature type="transmembrane region" description="Helical" evidence="5">
    <location>
        <begin position="27"/>
        <end position="44"/>
    </location>
</feature>
<dbReference type="GO" id="GO:0016020">
    <property type="term" value="C:membrane"/>
    <property type="evidence" value="ECO:0007669"/>
    <property type="project" value="UniProtKB-SubCell"/>
</dbReference>
<dbReference type="AlphaFoldDB" id="A0AAC9D112"/>
<evidence type="ECO:0000259" key="6">
    <source>
        <dbReference type="Pfam" id="PF04932"/>
    </source>
</evidence>
<reference evidence="7 8" key="1">
    <citation type="submission" date="2016-08" db="EMBL/GenBank/DDBJ databases">
        <title>Complete genome sequence of Flavobacterium johnsoniae strain GSE09, a volatile-producing biocontrol agent isolated from cucumber (Cucumis sativus).</title>
        <authorList>
            <person name="Jeong J.-J."/>
            <person name="Oh J.Y."/>
            <person name="Jim Y.J."/>
            <person name="Sang M.K."/>
            <person name="Kim K.D."/>
        </authorList>
    </citation>
    <scope>NUCLEOTIDE SEQUENCE [LARGE SCALE GENOMIC DNA]</scope>
    <source>
        <strain evidence="7 8">GSE09</strain>
    </source>
</reference>
<keyword evidence="2 5" id="KW-0812">Transmembrane</keyword>
<dbReference type="Pfam" id="PF04932">
    <property type="entry name" value="Wzy_C"/>
    <property type="match status" value="1"/>
</dbReference>
<evidence type="ECO:0000256" key="4">
    <source>
        <dbReference type="ARBA" id="ARBA00023136"/>
    </source>
</evidence>
<keyword evidence="4 5" id="KW-0472">Membrane</keyword>
<dbReference type="GO" id="GO:0016874">
    <property type="term" value="F:ligase activity"/>
    <property type="evidence" value="ECO:0007669"/>
    <property type="project" value="UniProtKB-KW"/>
</dbReference>
<dbReference type="KEGG" id="fjg:BB050_01577"/>
<comment type="subcellular location">
    <subcellularLocation>
        <location evidence="1">Membrane</location>
        <topology evidence="1">Multi-pass membrane protein</topology>
    </subcellularLocation>
</comment>
<feature type="transmembrane region" description="Helical" evidence="5">
    <location>
        <begin position="177"/>
        <end position="207"/>
    </location>
</feature>
<dbReference type="PANTHER" id="PTHR37422:SF13">
    <property type="entry name" value="LIPOPOLYSACCHARIDE BIOSYNTHESIS PROTEIN PA4999-RELATED"/>
    <property type="match status" value="1"/>
</dbReference>
<evidence type="ECO:0000256" key="1">
    <source>
        <dbReference type="ARBA" id="ARBA00004141"/>
    </source>
</evidence>
<feature type="transmembrane region" description="Helical" evidence="5">
    <location>
        <begin position="389"/>
        <end position="406"/>
    </location>
</feature>
<keyword evidence="3 5" id="KW-1133">Transmembrane helix</keyword>
<dbReference type="Proteomes" id="UP000093276">
    <property type="component" value="Chromosome"/>
</dbReference>
<organism evidence="7 8">
    <name type="scientific">Flavobacterium anhuiense</name>
    <dbReference type="NCBI Taxonomy" id="459526"/>
    <lineage>
        <taxon>Bacteria</taxon>
        <taxon>Pseudomonadati</taxon>
        <taxon>Bacteroidota</taxon>
        <taxon>Flavobacteriia</taxon>
        <taxon>Flavobacteriales</taxon>
        <taxon>Flavobacteriaceae</taxon>
        <taxon>Flavobacterium</taxon>
    </lineage>
</organism>
<feature type="transmembrane region" description="Helical" evidence="5">
    <location>
        <begin position="219"/>
        <end position="237"/>
    </location>
</feature>
<evidence type="ECO:0000313" key="7">
    <source>
        <dbReference type="EMBL" id="AOC94704.1"/>
    </source>
</evidence>
<dbReference type="InterPro" id="IPR007016">
    <property type="entry name" value="O-antigen_ligase-rel_domated"/>
</dbReference>
<keyword evidence="7" id="KW-0436">Ligase</keyword>
<evidence type="ECO:0000313" key="8">
    <source>
        <dbReference type="Proteomes" id="UP000093276"/>
    </source>
</evidence>
<feature type="transmembrane region" description="Helical" evidence="5">
    <location>
        <begin position="82"/>
        <end position="99"/>
    </location>
</feature>